<evidence type="ECO:0000313" key="2">
    <source>
        <dbReference type="EMBL" id="SPZ98372.1"/>
    </source>
</evidence>
<evidence type="ECO:0000313" key="4">
    <source>
        <dbReference type="Proteomes" id="UP000249913"/>
    </source>
</evidence>
<dbReference type="EMBL" id="UELG01000020">
    <property type="protein sequence ID" value="SRZ67572.1"/>
    <property type="molecule type" value="Genomic_DNA"/>
</dbReference>
<accession>A0A0Y9VM97</accession>
<name>A0A0Y9VM97_STAAU</name>
<organism evidence="2 4">
    <name type="scientific">Staphylococcus aureus</name>
    <dbReference type="NCBI Taxonomy" id="1280"/>
    <lineage>
        <taxon>Bacteria</taxon>
        <taxon>Bacillati</taxon>
        <taxon>Bacillota</taxon>
        <taxon>Bacilli</taxon>
        <taxon>Bacillales</taxon>
        <taxon>Staphylococcaceae</taxon>
        <taxon>Staphylococcus</taxon>
    </lineage>
</organism>
<reference evidence="4 5" key="1">
    <citation type="submission" date="2018-06" db="EMBL/GenBank/DDBJ databases">
        <authorList>
            <consortium name="Pathogen Informatics"/>
            <person name="Doyle S."/>
        </authorList>
    </citation>
    <scope>NUCLEOTIDE SEQUENCE [LARGE SCALE GENOMIC DNA]</scope>
    <source>
        <strain evidence="3 5">EOE173</strain>
        <strain evidence="2 4">NCTC7878</strain>
    </source>
</reference>
<feature type="region of interest" description="Disordered" evidence="1">
    <location>
        <begin position="1"/>
        <end position="32"/>
    </location>
</feature>
<dbReference type="AlphaFoldDB" id="A0A0Y9VM97"/>
<protein>
    <submittedName>
        <fullName evidence="2">Uncharacterized protein</fullName>
    </submittedName>
</protein>
<evidence type="ECO:0000313" key="5">
    <source>
        <dbReference type="Proteomes" id="UP000250286"/>
    </source>
</evidence>
<evidence type="ECO:0000313" key="3">
    <source>
        <dbReference type="EMBL" id="SRZ67572.1"/>
    </source>
</evidence>
<dbReference type="EMBL" id="UAUX01000008">
    <property type="protein sequence ID" value="SPZ98372.1"/>
    <property type="molecule type" value="Genomic_DNA"/>
</dbReference>
<gene>
    <name evidence="2" type="ORF">NCTC7878_01767</name>
    <name evidence="3" type="ORF">SAMEA1531725_02458</name>
</gene>
<dbReference type="Proteomes" id="UP000249913">
    <property type="component" value="Unassembled WGS sequence"/>
</dbReference>
<dbReference type="Proteomes" id="UP000250286">
    <property type="component" value="Unassembled WGS sequence"/>
</dbReference>
<proteinExistence type="predicted"/>
<evidence type="ECO:0000256" key="1">
    <source>
        <dbReference type="SAM" id="MobiDB-lite"/>
    </source>
</evidence>
<sequence length="32" mass="3761">MMLDGKLSKKELLRLLTEKNDEKNKGKEKQSK</sequence>